<keyword evidence="3" id="KW-1185">Reference proteome</keyword>
<feature type="compositionally biased region" description="Polar residues" evidence="1">
    <location>
        <begin position="340"/>
        <end position="353"/>
    </location>
</feature>
<feature type="region of interest" description="Disordered" evidence="1">
    <location>
        <begin position="340"/>
        <end position="475"/>
    </location>
</feature>
<evidence type="ECO:0000313" key="2">
    <source>
        <dbReference type="EMBL" id="SAM04868.1"/>
    </source>
</evidence>
<dbReference type="AlphaFoldDB" id="A0A168QJG3"/>
<feature type="region of interest" description="Disordered" evidence="1">
    <location>
        <begin position="256"/>
        <end position="326"/>
    </location>
</feature>
<reference evidence="2" key="1">
    <citation type="submission" date="2016-04" db="EMBL/GenBank/DDBJ databases">
        <authorList>
            <person name="Evans L.H."/>
            <person name="Alamgir A."/>
            <person name="Owens N."/>
            <person name="Weber N.D."/>
            <person name="Virtaneva K."/>
            <person name="Barbian K."/>
            <person name="Babar A."/>
            <person name="Rosenke K."/>
        </authorList>
    </citation>
    <scope>NUCLEOTIDE SEQUENCE [LARGE SCALE GENOMIC DNA]</scope>
    <source>
        <strain evidence="2">CBS 101.48</strain>
    </source>
</reference>
<dbReference type="InParanoid" id="A0A168QJG3"/>
<dbReference type="OrthoDB" id="2553626at2759"/>
<dbReference type="EMBL" id="LT554417">
    <property type="protein sequence ID" value="SAM04868.1"/>
    <property type="molecule type" value="Genomic_DNA"/>
</dbReference>
<evidence type="ECO:0000313" key="3">
    <source>
        <dbReference type="Proteomes" id="UP000078561"/>
    </source>
</evidence>
<feature type="compositionally biased region" description="Low complexity" evidence="1">
    <location>
        <begin position="308"/>
        <end position="326"/>
    </location>
</feature>
<feature type="compositionally biased region" description="Polar residues" evidence="1">
    <location>
        <begin position="422"/>
        <end position="440"/>
    </location>
</feature>
<proteinExistence type="predicted"/>
<feature type="compositionally biased region" description="Low complexity" evidence="1">
    <location>
        <begin position="198"/>
        <end position="211"/>
    </location>
</feature>
<feature type="region of interest" description="Disordered" evidence="1">
    <location>
        <begin position="179"/>
        <end position="236"/>
    </location>
</feature>
<feature type="compositionally biased region" description="Polar residues" evidence="1">
    <location>
        <begin position="297"/>
        <end position="307"/>
    </location>
</feature>
<accession>A0A168QJG3</accession>
<name>A0A168QJG3_ABSGL</name>
<feature type="compositionally biased region" description="Polar residues" evidence="1">
    <location>
        <begin position="47"/>
        <end position="64"/>
    </location>
</feature>
<gene>
    <name evidence="2" type="primary">ABSGL_10734.1 scaffold 12033</name>
</gene>
<organism evidence="2">
    <name type="scientific">Absidia glauca</name>
    <name type="common">Pin mould</name>
    <dbReference type="NCBI Taxonomy" id="4829"/>
    <lineage>
        <taxon>Eukaryota</taxon>
        <taxon>Fungi</taxon>
        <taxon>Fungi incertae sedis</taxon>
        <taxon>Mucoromycota</taxon>
        <taxon>Mucoromycotina</taxon>
        <taxon>Mucoromycetes</taxon>
        <taxon>Mucorales</taxon>
        <taxon>Cunninghamellaceae</taxon>
        <taxon>Absidia</taxon>
    </lineage>
</organism>
<feature type="compositionally biased region" description="Polar residues" evidence="1">
    <location>
        <begin position="218"/>
        <end position="236"/>
    </location>
</feature>
<feature type="compositionally biased region" description="Basic residues" evidence="1">
    <location>
        <begin position="412"/>
        <end position="421"/>
    </location>
</feature>
<feature type="compositionally biased region" description="Low complexity" evidence="1">
    <location>
        <begin position="442"/>
        <end position="451"/>
    </location>
</feature>
<sequence>MDKFRAAFSRSQSKKGEERRSQQFIKRHSNSLRVQTTTDKLPPILTLSEQSPSTNTSDTPCSNGRSHLAQDVAIDEGIECGSLKGGLARQYKQQTVPPFGAVGKGDLMDVQNAQAVAPRQETYRRAVSLKDGVNTDQDFWKAQPFVVSGVGLFGGTLLDTTNRQQQQISVFMLPTTTTHQQHSFPPVSTPTFVPPIEPASSSMPAASATSSYHHQPPLSYNNVNTFTSPGQSHVPQLSNPLNMLDCVRSSALTASPLHHQQHTHHTTAPHQSRNAYSHARSRSVPYAAHDMPPPSVLDNSITATPMMSTRSSLGSTSLSHPLSHPTLDQTKSLLLTQTFTPSSTATPKSTNPFEETDPHDASPPTQPPIENPFDDNANEEKCEFGRNSIVNHRPNGDNQPAPPVPPQSTKPAHPRYRHNQPLKRSQSQYSRQNPFVSQGTRLLATSSATSSVPFPPFDARLSRHRSVNSFPSTLQ</sequence>
<protein>
    <submittedName>
        <fullName evidence="2">Uncharacterized protein</fullName>
    </submittedName>
</protein>
<dbReference type="Proteomes" id="UP000078561">
    <property type="component" value="Unassembled WGS sequence"/>
</dbReference>
<feature type="region of interest" description="Disordered" evidence="1">
    <location>
        <begin position="1"/>
        <end position="64"/>
    </location>
</feature>
<evidence type="ECO:0000256" key="1">
    <source>
        <dbReference type="SAM" id="MobiDB-lite"/>
    </source>
</evidence>